<name>A0A3E1KD52_9GAMM</name>
<dbReference type="GO" id="GO:0016987">
    <property type="term" value="F:sigma factor activity"/>
    <property type="evidence" value="ECO:0007669"/>
    <property type="project" value="UniProtKB-KW"/>
</dbReference>
<dbReference type="SUPFAM" id="SSF88946">
    <property type="entry name" value="Sigma2 domain of RNA polymerase sigma factors"/>
    <property type="match status" value="1"/>
</dbReference>
<dbReference type="InterPro" id="IPR039425">
    <property type="entry name" value="RNA_pol_sigma-70-like"/>
</dbReference>
<evidence type="ECO:0000256" key="2">
    <source>
        <dbReference type="ARBA" id="ARBA00023015"/>
    </source>
</evidence>
<dbReference type="AlphaFoldDB" id="A0A3E1KD52"/>
<keyword evidence="3" id="KW-0731">Sigma factor</keyword>
<evidence type="ECO:0000259" key="5">
    <source>
        <dbReference type="Pfam" id="PF07638"/>
    </source>
</evidence>
<dbReference type="Gene3D" id="1.10.10.10">
    <property type="entry name" value="Winged helix-like DNA-binding domain superfamily/Winged helix DNA-binding domain"/>
    <property type="match status" value="1"/>
</dbReference>
<dbReference type="RefSeq" id="WP_116649121.1">
    <property type="nucleotide sequence ID" value="NZ_QUZK01000002.1"/>
</dbReference>
<comment type="caution">
    <text evidence="6">The sequence shown here is derived from an EMBL/GenBank/DDBJ whole genome shotgun (WGS) entry which is preliminary data.</text>
</comment>
<evidence type="ECO:0000256" key="3">
    <source>
        <dbReference type="ARBA" id="ARBA00023082"/>
    </source>
</evidence>
<evidence type="ECO:0000313" key="6">
    <source>
        <dbReference type="EMBL" id="RFF33035.1"/>
    </source>
</evidence>
<dbReference type="Gene3D" id="1.10.1740.10">
    <property type="match status" value="1"/>
</dbReference>
<dbReference type="Proteomes" id="UP000260351">
    <property type="component" value="Unassembled WGS sequence"/>
</dbReference>
<dbReference type="PANTHER" id="PTHR43133:SF39">
    <property type="entry name" value="SIMILAR TO RNA POLYMERASE SIGMA-E FACTOR"/>
    <property type="match status" value="1"/>
</dbReference>
<evidence type="ECO:0000313" key="7">
    <source>
        <dbReference type="Proteomes" id="UP000260351"/>
    </source>
</evidence>
<dbReference type="OrthoDB" id="128473at2"/>
<dbReference type="InterPro" id="IPR011517">
    <property type="entry name" value="RNA_pol_sigma70_ECF-like"/>
</dbReference>
<dbReference type="EMBL" id="QUZK01000002">
    <property type="protein sequence ID" value="RFF33035.1"/>
    <property type="molecule type" value="Genomic_DNA"/>
</dbReference>
<dbReference type="SUPFAM" id="SSF88659">
    <property type="entry name" value="Sigma3 and sigma4 domains of RNA polymerase sigma factors"/>
    <property type="match status" value="1"/>
</dbReference>
<keyword evidence="4" id="KW-0804">Transcription</keyword>
<dbReference type="PANTHER" id="PTHR43133">
    <property type="entry name" value="RNA POLYMERASE ECF-TYPE SIGMA FACTO"/>
    <property type="match status" value="1"/>
</dbReference>
<dbReference type="InterPro" id="IPR013324">
    <property type="entry name" value="RNA_pol_sigma_r3/r4-like"/>
</dbReference>
<dbReference type="GO" id="GO:0006352">
    <property type="term" value="P:DNA-templated transcription initiation"/>
    <property type="evidence" value="ECO:0007669"/>
    <property type="project" value="InterPro"/>
</dbReference>
<sequence length="201" mass="22780">MSSSSPEDDVVIGELTVLLSRVRAGEHEAFDRLFSLAYRQLHRMARQRMLASGPQMTLDTTGLLHETYLKLSGGRMQDLRDGGHFLAVAARAMRQVIIDFARRRRADKRGGKQCMVTLDCERIAVADQAERLFDLDRQLDVLARQDPRLVQVIECRFFAGLNEQETAVALDTSVSTVQRDWVRARAWFAGQRDSEQTRDGA</sequence>
<dbReference type="Pfam" id="PF07638">
    <property type="entry name" value="Sigma70_ECF"/>
    <property type="match status" value="1"/>
</dbReference>
<dbReference type="InterPro" id="IPR036388">
    <property type="entry name" value="WH-like_DNA-bd_sf"/>
</dbReference>
<accession>A0A3E1KD52</accession>
<dbReference type="NCBIfam" id="TIGR02999">
    <property type="entry name" value="Sig-70_X6"/>
    <property type="match status" value="1"/>
</dbReference>
<dbReference type="NCBIfam" id="TIGR02937">
    <property type="entry name" value="sigma70-ECF"/>
    <property type="match status" value="1"/>
</dbReference>
<proteinExistence type="inferred from homology"/>
<organism evidence="6 7">
    <name type="scientific">Wenzhouxiangella sediminis</name>
    <dbReference type="NCBI Taxonomy" id="1792836"/>
    <lineage>
        <taxon>Bacteria</taxon>
        <taxon>Pseudomonadati</taxon>
        <taxon>Pseudomonadota</taxon>
        <taxon>Gammaproteobacteria</taxon>
        <taxon>Chromatiales</taxon>
        <taxon>Wenzhouxiangellaceae</taxon>
        <taxon>Wenzhouxiangella</taxon>
    </lineage>
</organism>
<comment type="similarity">
    <text evidence="1">Belongs to the sigma-70 factor family. ECF subfamily.</text>
</comment>
<dbReference type="InterPro" id="IPR053812">
    <property type="entry name" value="HTH_Sigma70_ECF-like"/>
</dbReference>
<evidence type="ECO:0000256" key="1">
    <source>
        <dbReference type="ARBA" id="ARBA00010641"/>
    </source>
</evidence>
<reference evidence="6 7" key="1">
    <citation type="submission" date="2018-08" db="EMBL/GenBank/DDBJ databases">
        <title>Wenzhouxiangella salilacus sp. nov., a novel bacterium isolated from a saline lake in Xinjiang Province, China.</title>
        <authorList>
            <person name="Han S."/>
        </authorList>
    </citation>
    <scope>NUCLEOTIDE SEQUENCE [LARGE SCALE GENOMIC DNA]</scope>
    <source>
        <strain evidence="6 7">XDB06</strain>
    </source>
</reference>
<keyword evidence="2" id="KW-0805">Transcription regulation</keyword>
<gene>
    <name evidence="6" type="ORF">DZC52_00290</name>
</gene>
<dbReference type="InterPro" id="IPR013325">
    <property type="entry name" value="RNA_pol_sigma_r2"/>
</dbReference>
<keyword evidence="7" id="KW-1185">Reference proteome</keyword>
<feature type="domain" description="RNA polymerase sigma-70 ECF-like HTH" evidence="5">
    <location>
        <begin position="14"/>
        <end position="191"/>
    </location>
</feature>
<protein>
    <submittedName>
        <fullName evidence="6">Sigma-70 family RNA polymerase sigma factor</fullName>
    </submittedName>
</protein>
<evidence type="ECO:0000256" key="4">
    <source>
        <dbReference type="ARBA" id="ARBA00023163"/>
    </source>
</evidence>
<dbReference type="InterPro" id="IPR014284">
    <property type="entry name" value="RNA_pol_sigma-70_dom"/>
</dbReference>